<organism evidence="7 8">
    <name type="scientific">Aliarcobacter cryaerophilus</name>
    <dbReference type="NCBI Taxonomy" id="28198"/>
    <lineage>
        <taxon>Bacteria</taxon>
        <taxon>Pseudomonadati</taxon>
        <taxon>Campylobacterota</taxon>
        <taxon>Epsilonproteobacteria</taxon>
        <taxon>Campylobacterales</taxon>
        <taxon>Arcobacteraceae</taxon>
        <taxon>Aliarcobacter</taxon>
    </lineage>
</organism>
<accession>A0A2S9SL68</accession>
<dbReference type="AlphaFoldDB" id="A0A2S9SL68"/>
<keyword evidence="6" id="KW-0472">Membrane</keyword>
<dbReference type="EMBL" id="NXGJ01000011">
    <property type="protein sequence ID" value="PRM87320.1"/>
    <property type="molecule type" value="Genomic_DNA"/>
</dbReference>
<dbReference type="RefSeq" id="WP_105909582.1">
    <property type="nucleotide sequence ID" value="NZ_NXGJ01000011.1"/>
</dbReference>
<reference evidence="7 8" key="1">
    <citation type="submission" date="2017-09" db="EMBL/GenBank/DDBJ databases">
        <title>Reassesment of A. cryaerophilus.</title>
        <authorList>
            <person name="Perez-Cataluna A."/>
            <person name="Collado L."/>
            <person name="Salgado O."/>
            <person name="Lefinanco V."/>
            <person name="Figueras M.J."/>
        </authorList>
    </citation>
    <scope>NUCLEOTIDE SEQUENCE [LARGE SCALE GENOMIC DNA]</scope>
    <source>
        <strain evidence="7 8">LMG 9861</strain>
    </source>
</reference>
<gene>
    <name evidence="7" type="ORF">CJ669_08645</name>
</gene>
<dbReference type="GO" id="GO:0006310">
    <property type="term" value="P:DNA recombination"/>
    <property type="evidence" value="ECO:0007669"/>
    <property type="project" value="UniProtKB-KW"/>
</dbReference>
<sequence length="389" mass="44542">MIFEFESTNFFLVVAIVIILFATILFFVVEKYKSKIKSLELEKEFLEASIAQNRENQALLKAEIENITSKIFEDNAKKSNQNINQILEPFKAQLNIFGNRVNEVFTEETKQRSSLLTEIKNLKELNNQISNDALNLTKALKGQNKIQGDWGEMILESILNQSGLRRDIEYKVQNSFRTSEGNLVRPDVIVHLPTNKDIIIDSKLSLNSYVDYFNSEDEIEKKESISRLINSIKNHIKDLSSKKYENIDSLRSLDFVLMFIPIEGAFSIALSQNSNIFEMALKSNIVIVSPTTLYSSLKVIENLWQDNKQSENAKEISKQAADLYDKFVGFLNDFEDIGKSIDKSKESYDKAINKLSSGRGNLISRSQKFLELGVKPTKEISNKYIKDEE</sequence>
<proteinExistence type="inferred from homology"/>
<evidence type="ECO:0000256" key="6">
    <source>
        <dbReference type="SAM" id="Phobius"/>
    </source>
</evidence>
<comment type="caution">
    <text evidence="7">The sequence shown here is derived from an EMBL/GenBank/DDBJ whole genome shotgun (WGS) entry which is preliminary data.</text>
</comment>
<dbReference type="Proteomes" id="UP000239065">
    <property type="component" value="Unassembled WGS sequence"/>
</dbReference>
<evidence type="ECO:0000256" key="3">
    <source>
        <dbReference type="ARBA" id="ARBA00023054"/>
    </source>
</evidence>
<evidence type="ECO:0000313" key="7">
    <source>
        <dbReference type="EMBL" id="PRM87320.1"/>
    </source>
</evidence>
<feature type="transmembrane region" description="Helical" evidence="6">
    <location>
        <begin position="12"/>
        <end position="29"/>
    </location>
</feature>
<evidence type="ECO:0000256" key="2">
    <source>
        <dbReference type="ARBA" id="ARBA00009840"/>
    </source>
</evidence>
<feature type="coiled-coil region" evidence="5">
    <location>
        <begin position="29"/>
        <end position="56"/>
    </location>
</feature>
<dbReference type="Pfam" id="PF02646">
    <property type="entry name" value="RmuC"/>
    <property type="match status" value="1"/>
</dbReference>
<evidence type="ECO:0000256" key="4">
    <source>
        <dbReference type="ARBA" id="ARBA00023172"/>
    </source>
</evidence>
<comment type="similarity">
    <text evidence="2">Belongs to the RmuC family.</text>
</comment>
<keyword evidence="4" id="KW-0233">DNA recombination</keyword>
<keyword evidence="3 5" id="KW-0175">Coiled coil</keyword>
<name>A0A2S9SL68_9BACT</name>
<keyword evidence="6" id="KW-0812">Transmembrane</keyword>
<comment type="function">
    <text evidence="1">Involved in DNA recombination.</text>
</comment>
<dbReference type="PANTHER" id="PTHR30563">
    <property type="entry name" value="DNA RECOMBINATION PROTEIN RMUC"/>
    <property type="match status" value="1"/>
</dbReference>
<dbReference type="InterPro" id="IPR003798">
    <property type="entry name" value="DNA_recombination_RmuC"/>
</dbReference>
<evidence type="ECO:0000256" key="5">
    <source>
        <dbReference type="SAM" id="Coils"/>
    </source>
</evidence>
<evidence type="ECO:0000256" key="1">
    <source>
        <dbReference type="ARBA" id="ARBA00003416"/>
    </source>
</evidence>
<protein>
    <submittedName>
        <fullName evidence="7">DNA recombination protein RmuC</fullName>
    </submittedName>
</protein>
<keyword evidence="6" id="KW-1133">Transmembrane helix</keyword>
<feature type="coiled-coil region" evidence="5">
    <location>
        <begin position="112"/>
        <end position="139"/>
    </location>
</feature>
<evidence type="ECO:0000313" key="8">
    <source>
        <dbReference type="Proteomes" id="UP000239065"/>
    </source>
</evidence>
<dbReference type="PANTHER" id="PTHR30563:SF0">
    <property type="entry name" value="DNA RECOMBINATION PROTEIN RMUC"/>
    <property type="match status" value="1"/>
</dbReference>